<gene>
    <name evidence="6" type="ORF">FOL46_008599</name>
    <name evidence="5" type="ORF">FOZ61_010155</name>
</gene>
<feature type="repeat" description="ANK" evidence="3">
    <location>
        <begin position="391"/>
        <end position="423"/>
    </location>
</feature>
<evidence type="ECO:0000313" key="6">
    <source>
        <dbReference type="EMBL" id="KAF4675988.1"/>
    </source>
</evidence>
<evidence type="ECO:0000313" key="8">
    <source>
        <dbReference type="Proteomes" id="UP000572268"/>
    </source>
</evidence>
<feature type="signal peptide" evidence="4">
    <location>
        <begin position="1"/>
        <end position="17"/>
    </location>
</feature>
<dbReference type="InterPro" id="IPR021109">
    <property type="entry name" value="Peptidase_aspartic_dom_sf"/>
</dbReference>
<dbReference type="Gene3D" id="2.40.70.10">
    <property type="entry name" value="Acid Proteases"/>
    <property type="match status" value="1"/>
</dbReference>
<dbReference type="OrthoDB" id="10264606at2759"/>
<dbReference type="SUPFAM" id="SSF48403">
    <property type="entry name" value="Ankyrin repeat"/>
    <property type="match status" value="1"/>
</dbReference>
<name>A0A7J6MWJ2_PEROL</name>
<dbReference type="PROSITE" id="PS50297">
    <property type="entry name" value="ANK_REP_REGION"/>
    <property type="match status" value="1"/>
</dbReference>
<reference evidence="7 8" key="1">
    <citation type="submission" date="2020-04" db="EMBL/GenBank/DDBJ databases">
        <title>Perkinsus olseni comparative genomics.</title>
        <authorList>
            <person name="Bogema D.R."/>
        </authorList>
    </citation>
    <scope>NUCLEOTIDE SEQUENCE [LARGE SCALE GENOMIC DNA]</scope>
    <source>
        <strain evidence="5">ATCC PRA-179</strain>
        <strain evidence="6">ATCC PRA-31</strain>
    </source>
</reference>
<keyword evidence="1" id="KW-0677">Repeat</keyword>
<dbReference type="InterPro" id="IPR002110">
    <property type="entry name" value="Ankyrin_rpt"/>
</dbReference>
<proteinExistence type="predicted"/>
<dbReference type="SMART" id="SM00248">
    <property type="entry name" value="ANK"/>
    <property type="match status" value="2"/>
</dbReference>
<dbReference type="InterPro" id="IPR036770">
    <property type="entry name" value="Ankyrin_rpt-contain_sf"/>
</dbReference>
<evidence type="ECO:0000256" key="3">
    <source>
        <dbReference type="PROSITE-ProRule" id="PRU00023"/>
    </source>
</evidence>
<dbReference type="EMBL" id="JABANN010000007">
    <property type="protein sequence ID" value="KAF4675988.1"/>
    <property type="molecule type" value="Genomic_DNA"/>
</dbReference>
<dbReference type="Pfam" id="PF12796">
    <property type="entry name" value="Ank_2"/>
    <property type="match status" value="1"/>
</dbReference>
<dbReference type="PANTHER" id="PTHR24173">
    <property type="entry name" value="ANKYRIN REPEAT CONTAINING"/>
    <property type="match status" value="1"/>
</dbReference>
<keyword evidence="4" id="KW-0732">Signal</keyword>
<organism evidence="6 8">
    <name type="scientific">Perkinsus olseni</name>
    <name type="common">Perkinsus atlanticus</name>
    <dbReference type="NCBI Taxonomy" id="32597"/>
    <lineage>
        <taxon>Eukaryota</taxon>
        <taxon>Sar</taxon>
        <taxon>Alveolata</taxon>
        <taxon>Perkinsozoa</taxon>
        <taxon>Perkinsea</taxon>
        <taxon>Perkinsida</taxon>
        <taxon>Perkinsidae</taxon>
        <taxon>Perkinsus</taxon>
    </lineage>
</organism>
<dbReference type="EMBL" id="JABAHT010000008">
    <property type="protein sequence ID" value="KAF4670564.1"/>
    <property type="molecule type" value="Genomic_DNA"/>
</dbReference>
<dbReference type="PANTHER" id="PTHR24173:SF74">
    <property type="entry name" value="ANKYRIN REPEAT DOMAIN-CONTAINING PROTEIN 16"/>
    <property type="match status" value="1"/>
</dbReference>
<dbReference type="Gene3D" id="1.25.40.20">
    <property type="entry name" value="Ankyrin repeat-containing domain"/>
    <property type="match status" value="1"/>
</dbReference>
<evidence type="ECO:0000256" key="2">
    <source>
        <dbReference type="ARBA" id="ARBA00023043"/>
    </source>
</evidence>
<protein>
    <submittedName>
        <fullName evidence="6">Uncharacterized protein</fullName>
    </submittedName>
</protein>
<dbReference type="Proteomes" id="UP000572268">
    <property type="component" value="Unassembled WGS sequence"/>
</dbReference>
<evidence type="ECO:0000256" key="1">
    <source>
        <dbReference type="ARBA" id="ARBA00022737"/>
    </source>
</evidence>
<evidence type="ECO:0000313" key="7">
    <source>
        <dbReference type="Proteomes" id="UP000570595"/>
    </source>
</evidence>
<comment type="caution">
    <text evidence="6">The sequence shown here is derived from an EMBL/GenBank/DDBJ whole genome shotgun (WGS) entry which is preliminary data.</text>
</comment>
<accession>A0A7J6MWJ2</accession>
<evidence type="ECO:0000313" key="5">
    <source>
        <dbReference type="EMBL" id="KAF4670564.1"/>
    </source>
</evidence>
<dbReference type="SUPFAM" id="SSF50630">
    <property type="entry name" value="Acid proteases"/>
    <property type="match status" value="1"/>
</dbReference>
<feature type="chain" id="PRO_5036205520" evidence="4">
    <location>
        <begin position="18"/>
        <end position="557"/>
    </location>
</feature>
<dbReference type="Proteomes" id="UP000570595">
    <property type="component" value="Unassembled WGS sequence"/>
</dbReference>
<evidence type="ECO:0000256" key="4">
    <source>
        <dbReference type="SAM" id="SignalP"/>
    </source>
</evidence>
<sequence length="557" mass="60726">MEWMFAAFLILMYPARSGVVTFPAAQSEYNKQNYVVVVLDKQPLSVSVDSGTARFFVIYGKWFESVYGEGSCEELKVDCYFCPAENPCDDIGERSRISASYGKYEVYQYVQHRGTLDLGQSTIPFTFGLVVNHSNVYDLLPTPILGLSFGRPDIPNTFLQQLKDSNVIDTLSYSMFFQQHTGGGSGKLVVGDSASSAHETLHLPLWRIPNFNCKLSEEWQSDGMTSSTPVPAPMQCELRASPGDHLKSLYGTTGHRSCDQASPGRFPVACMYMSLPEIETLVHNVVHPPVRDHEADLDIDAVIEGRSEAANGDSAEESKNRVNAFLSPHATSSPLHSIGLRCSAPSKLLREMVILLSGAESHNFVLSGNPGDKGIDVDELVKQNLGVCDNGGKTALHHAAQWGSAGVVHELCRLGAAVNIQDHRGRTPLHAAMLHPVHEGSEEVIRCLILNKADPLISDHHGCSPLSAAVDAPAAIRELMVPRTTITNSPGRRATLEEDEVASRPAVRREAARLYNSDHPFLYDGNLTESSELGVYQAARAAISVCRSGLAEGRLEE</sequence>
<keyword evidence="2 3" id="KW-0040">ANK repeat</keyword>
<dbReference type="AlphaFoldDB" id="A0A7J6MWJ2"/>
<dbReference type="PROSITE" id="PS50088">
    <property type="entry name" value="ANK_REPEAT"/>
    <property type="match status" value="1"/>
</dbReference>